<evidence type="ECO:0000313" key="8">
    <source>
        <dbReference type="EMBL" id="TDC77739.1"/>
    </source>
</evidence>
<feature type="transmembrane region" description="Helical" evidence="3">
    <location>
        <begin position="235"/>
        <end position="264"/>
    </location>
</feature>
<dbReference type="OrthoDB" id="4981820at2"/>
<feature type="domain" description="Putative T7SS secretion signal" evidence="6">
    <location>
        <begin position="8"/>
        <end position="206"/>
    </location>
</feature>
<reference evidence="8 9" key="1">
    <citation type="submission" date="2019-03" db="EMBL/GenBank/DDBJ databases">
        <title>Draft genome sequences of novel Actinobacteria.</title>
        <authorList>
            <person name="Sahin N."/>
            <person name="Ay H."/>
            <person name="Saygin H."/>
        </authorList>
    </citation>
    <scope>NUCLEOTIDE SEQUENCE [LARGE SCALE GENOMIC DNA]</scope>
    <source>
        <strain evidence="8 9">DSM 41900</strain>
    </source>
</reference>
<evidence type="ECO:0000259" key="6">
    <source>
        <dbReference type="Pfam" id="PF21725"/>
    </source>
</evidence>
<feature type="domain" description="Tox-ART-HYD1" evidence="4">
    <location>
        <begin position="1375"/>
        <end position="1477"/>
    </location>
</feature>
<dbReference type="Pfam" id="PF05593">
    <property type="entry name" value="RHS_repeat"/>
    <property type="match status" value="4"/>
</dbReference>
<keyword evidence="3" id="KW-0472">Membrane</keyword>
<dbReference type="Pfam" id="PF20148">
    <property type="entry name" value="DUF6531"/>
    <property type="match status" value="1"/>
</dbReference>
<feature type="domain" description="Teneurin-like YD-shell" evidence="7">
    <location>
        <begin position="1074"/>
        <end position="1344"/>
    </location>
</feature>
<evidence type="ECO:0000259" key="5">
    <source>
        <dbReference type="Pfam" id="PF20148"/>
    </source>
</evidence>
<feature type="compositionally biased region" description="Basic and acidic residues" evidence="2">
    <location>
        <begin position="124"/>
        <end position="136"/>
    </location>
</feature>
<dbReference type="InterPro" id="IPR045351">
    <property type="entry name" value="DUF6531"/>
</dbReference>
<sequence>MDSDPTPGDPAEVRELSEELQTFADDVGEALGRVRGMADDRAVMDWAGLSADAFRSEFDGVPGNLEMLQTSYALAAQALGTYWPKLETAQGMADRALDRAIAAQADLSSAQGALSDAQDWVSRAGDEADRLEREGEREDVEPPSEAEVRAATRDASAAGQAASSAQGQVDSAEEALSAARELARQAREMREEAARICASDIDEASDAGIQNRSWWENLVRWLSDAWDTLVAICKIVVAVLGVIAMIIGGPLALIVLAAAVVVLADTLVKYANGEGTLLDVAFAALDCIPGMRGLTTLGGLARGVRSLATTGLRGLWQGVRGLGQSIRRMGRIGDGLVCRTDPIDMATGEMVMDATDVELPGVLPLVVRRHHRSSLREGTWFGPSWASTLDQRLVLDETGLRFVTADGMILDYPRPVADEPVLPVEGPRWGLSWDGTAGTPLTVHQRESGLTLHFAPVPGRRGGELPLTAITDDNGNRVDLRYDATGAPTGLIHQGGYHLGVTTAGGRVTALRLLNAPDGPIVVVRYGYDEHGNLAEVFNSSALPLTLSYDEERRITGWEDRNGTWYRYTYDDQGRCVATDGTDGYLASRIAYDTDTHRTLFTDALGNTTVYQFNDSYQLVTETDPLGHHTHRTHDRYDRLRSVTDPLGRTTTYTYDDDGARLLVTRPDGSRLHVEYDEAERPIAVTEADGARWRQVFDAAGNRVASIDPDGARTGYGYDERGALTEIVDALGQVTRIRVNGAGLAVAVVDPLGAVTECARDAWGRIVTVTDPLGAVTRHAYSPEGWPLRRVDPLGRARSWSWDGEGNCLTHTDENGGTTHLEYGPFDVVSAQTDPAGVRHEFRRDAELRLTEVTDPWGHAWTYHYDPAGRLVSERDFDGRVVAYAVDAAGALVSRTNAVGQAVHYTRDALGTVTEKHVDGQVTVYVNDAAGRLVGGVGPDGSTTTLTRDAAGRITAENVDGRVLTNGYDALGRLTERATPAGHTSTWTYDALGRPLVLATPGGVLGFEHDAAGRETRRRLGDSPALSRVWDPAGALVGQVLTRGGGTVREQTVLEQSYRYRADGYLAALGDRAAGSTEFTLDPVGRITGVTAPGHAESYAYDPLGNQLDARWPTTGQQPEGTTGRRAYAGHRVARAGGTRYTYDEAGRVVVRQRSRSSGKPETWRYTWDAEDRLTGVTTPDGARWRYLYDAFGRRSAKRRLGADDGVAEETRFTWSGTTLVEQTSTPGAGDRPGTTTLTWDYLEHEPLTQTERADQGAYDRRFHAIVTDLVGTPILLVDRNGDAVRSGATSVWGAPVATADGPGPAVTGTPLGFPGQYRDQETGWHYSLFRHYDPEIARYTAPDPLGLTPAPNPYGYVRNPTAWMDALGLGPCRLFHYTNLAGLNGILRSRTIFPSLKALNPKDARYGDGQYLTDIAPQTRTLGQLSYAFLRMPWAGRRFTHYLEIDVRGLNVVQAPGRPDVFVIPNQGNLDVGERIINHGRSTADT</sequence>
<keyword evidence="9" id="KW-1185">Reference proteome</keyword>
<dbReference type="InterPro" id="IPR050708">
    <property type="entry name" value="T6SS_VgrG/RHS"/>
</dbReference>
<comment type="caution">
    <text evidence="8">The sequence shown here is derived from an EMBL/GenBank/DDBJ whole genome shotgun (WGS) entry which is preliminary data.</text>
</comment>
<dbReference type="Proteomes" id="UP000295345">
    <property type="component" value="Unassembled WGS sequence"/>
</dbReference>
<evidence type="ECO:0000259" key="4">
    <source>
        <dbReference type="Pfam" id="PF15633"/>
    </source>
</evidence>
<dbReference type="RefSeq" id="WP_132816937.1">
    <property type="nucleotide sequence ID" value="NZ_SMKI01000047.1"/>
</dbReference>
<dbReference type="Pfam" id="PF25023">
    <property type="entry name" value="TEN_YD-shell"/>
    <property type="match status" value="2"/>
</dbReference>
<feature type="compositionally biased region" description="Low complexity" evidence="2">
    <location>
        <begin position="153"/>
        <end position="170"/>
    </location>
</feature>
<dbReference type="NCBIfam" id="TIGR03696">
    <property type="entry name" value="Rhs_assc_core"/>
    <property type="match status" value="1"/>
</dbReference>
<dbReference type="NCBIfam" id="TIGR01643">
    <property type="entry name" value="YD_repeat_2x"/>
    <property type="match status" value="11"/>
</dbReference>
<dbReference type="InterPro" id="IPR022385">
    <property type="entry name" value="Rhs_assc_core"/>
</dbReference>
<proteinExistence type="predicted"/>
<feature type="domain" description="Teneurin-like YD-shell" evidence="7">
    <location>
        <begin position="527"/>
        <end position="742"/>
    </location>
</feature>
<dbReference type="Gene3D" id="2.180.10.10">
    <property type="entry name" value="RHS repeat-associated core"/>
    <property type="match status" value="3"/>
</dbReference>
<protein>
    <submittedName>
        <fullName evidence="8">Uncharacterized protein</fullName>
    </submittedName>
</protein>
<dbReference type="PANTHER" id="PTHR32305">
    <property type="match status" value="1"/>
</dbReference>
<organism evidence="8 9">
    <name type="scientific">Streptomyces hainanensis</name>
    <dbReference type="NCBI Taxonomy" id="402648"/>
    <lineage>
        <taxon>Bacteria</taxon>
        <taxon>Bacillati</taxon>
        <taxon>Actinomycetota</taxon>
        <taxon>Actinomycetes</taxon>
        <taxon>Kitasatosporales</taxon>
        <taxon>Streptomycetaceae</taxon>
        <taxon>Streptomyces</taxon>
    </lineage>
</organism>
<dbReference type="Pfam" id="PF21725">
    <property type="entry name" value="T7SS_signal"/>
    <property type="match status" value="1"/>
</dbReference>
<evidence type="ECO:0000256" key="1">
    <source>
        <dbReference type="ARBA" id="ARBA00022737"/>
    </source>
</evidence>
<feature type="region of interest" description="Disordered" evidence="2">
    <location>
        <begin position="123"/>
        <end position="170"/>
    </location>
</feature>
<keyword evidence="1" id="KW-0677">Repeat</keyword>
<dbReference type="EMBL" id="SMKI01000047">
    <property type="protein sequence ID" value="TDC77739.1"/>
    <property type="molecule type" value="Genomic_DNA"/>
</dbReference>
<dbReference type="InterPro" id="IPR049082">
    <property type="entry name" value="T7SS_signal"/>
</dbReference>
<dbReference type="SUPFAM" id="SSF69322">
    <property type="entry name" value="Tricorn protease domain 2"/>
    <property type="match status" value="1"/>
</dbReference>
<name>A0A4R4TUF3_9ACTN</name>
<feature type="domain" description="DUF6531" evidence="5">
    <location>
        <begin position="341"/>
        <end position="412"/>
    </location>
</feature>
<dbReference type="InterPro" id="IPR028920">
    <property type="entry name" value="Tox-ART-HYD1_dom"/>
</dbReference>
<evidence type="ECO:0000256" key="2">
    <source>
        <dbReference type="SAM" id="MobiDB-lite"/>
    </source>
</evidence>
<evidence type="ECO:0000313" key="9">
    <source>
        <dbReference type="Proteomes" id="UP000295345"/>
    </source>
</evidence>
<accession>A0A4R4TUF3</accession>
<keyword evidence="3" id="KW-1133">Transmembrane helix</keyword>
<dbReference type="InterPro" id="IPR031325">
    <property type="entry name" value="RHS_repeat"/>
</dbReference>
<dbReference type="Pfam" id="PF15633">
    <property type="entry name" value="Tox-ART-HYD1"/>
    <property type="match status" value="1"/>
</dbReference>
<dbReference type="PANTHER" id="PTHR32305:SF15">
    <property type="entry name" value="PROTEIN RHSA-RELATED"/>
    <property type="match status" value="1"/>
</dbReference>
<evidence type="ECO:0000259" key="7">
    <source>
        <dbReference type="Pfam" id="PF25023"/>
    </source>
</evidence>
<dbReference type="Gene3D" id="1.20.120.330">
    <property type="entry name" value="Nucleotidyltransferases domain 2"/>
    <property type="match status" value="1"/>
</dbReference>
<dbReference type="InterPro" id="IPR056823">
    <property type="entry name" value="TEN-like_YD-shell"/>
</dbReference>
<gene>
    <name evidence="8" type="ORF">E1283_06555</name>
</gene>
<evidence type="ECO:0000256" key="3">
    <source>
        <dbReference type="SAM" id="Phobius"/>
    </source>
</evidence>
<keyword evidence="3" id="KW-0812">Transmembrane</keyword>
<dbReference type="InterPro" id="IPR006530">
    <property type="entry name" value="YD"/>
</dbReference>